<dbReference type="PANTHER" id="PTHR10745:SF0">
    <property type="entry name" value="GLYCINE--TRNA LIGASE"/>
    <property type="match status" value="1"/>
</dbReference>
<evidence type="ECO:0000256" key="3">
    <source>
        <dbReference type="ARBA" id="ARBA00022598"/>
    </source>
</evidence>
<evidence type="ECO:0000256" key="5">
    <source>
        <dbReference type="ARBA" id="ARBA00022840"/>
    </source>
</evidence>
<dbReference type="InterPro" id="IPR004154">
    <property type="entry name" value="Anticodon-bd"/>
</dbReference>
<dbReference type="Pfam" id="PF03129">
    <property type="entry name" value="HGTP_anticodon"/>
    <property type="match status" value="1"/>
</dbReference>
<dbReference type="InterPro" id="IPR027031">
    <property type="entry name" value="Gly-tRNA_synthase/POLG2"/>
</dbReference>
<dbReference type="Pfam" id="PF00587">
    <property type="entry name" value="tRNA-synt_2b"/>
    <property type="match status" value="1"/>
</dbReference>
<feature type="domain" description="Aminoacyl-transfer RNA synthetases class-II family profile" evidence="9">
    <location>
        <begin position="147"/>
        <end position="531"/>
    </location>
</feature>
<name>A0ABQ5KXV0_9EUKA</name>
<dbReference type="PRINTS" id="PR01043">
    <property type="entry name" value="TRNASYNTHGLY"/>
</dbReference>
<evidence type="ECO:0000313" key="11">
    <source>
        <dbReference type="Proteomes" id="UP001057375"/>
    </source>
</evidence>
<dbReference type="InterPro" id="IPR036621">
    <property type="entry name" value="Anticodon-bd_dom_sf"/>
</dbReference>
<comment type="similarity">
    <text evidence="1">Belongs to the class-II aminoacyl-tRNA synthetase family.</text>
</comment>
<dbReference type="InterPro" id="IPR045864">
    <property type="entry name" value="aa-tRNA-synth_II/BPL/LPL"/>
</dbReference>
<dbReference type="InterPro" id="IPR006195">
    <property type="entry name" value="aa-tRNA-synth_II"/>
</dbReference>
<keyword evidence="6" id="KW-0648">Protein biosynthesis</keyword>
<dbReference type="Proteomes" id="UP001057375">
    <property type="component" value="Unassembled WGS sequence"/>
</dbReference>
<evidence type="ECO:0000256" key="1">
    <source>
        <dbReference type="ARBA" id="ARBA00008226"/>
    </source>
</evidence>
<proteinExistence type="inferred from homology"/>
<dbReference type="Gene3D" id="3.30.930.10">
    <property type="entry name" value="Bira Bifunctional Protein, Domain 2"/>
    <property type="match status" value="1"/>
</dbReference>
<dbReference type="InterPro" id="IPR002314">
    <property type="entry name" value="aa-tRNA-synt_IIb"/>
</dbReference>
<dbReference type="PANTHER" id="PTHR10745">
    <property type="entry name" value="GLYCYL-TRNA SYNTHETASE/DNA POLYMERASE SUBUNIT GAMMA-2"/>
    <property type="match status" value="1"/>
</dbReference>
<dbReference type="InterPro" id="IPR002315">
    <property type="entry name" value="tRNA-synt_gly"/>
</dbReference>
<dbReference type="EC" id="6.1.1.14" evidence="2"/>
<comment type="caution">
    <text evidence="10">The sequence shown here is derived from an EMBL/GenBank/DDBJ whole genome shotgun (WGS) entry which is preliminary data.</text>
</comment>
<dbReference type="InterPro" id="IPR033731">
    <property type="entry name" value="GlyRS-like_core"/>
</dbReference>
<evidence type="ECO:0000256" key="8">
    <source>
        <dbReference type="ARBA" id="ARBA00030057"/>
    </source>
</evidence>
<gene>
    <name evidence="10" type="ORF">ADUPG1_010094</name>
</gene>
<dbReference type="PROSITE" id="PS50862">
    <property type="entry name" value="AA_TRNA_LIGASE_II"/>
    <property type="match status" value="1"/>
</dbReference>
<sequence length="647" mass="72961">MEKKIDRALVADCLKRRFFVIPSFEIYGGMAGLEGMEKKIDRALVADCLKRRFFVIPSFEIYGGMAGLFDLGPPGCALKRNILDVWHQHFVIHDSMQEIDASCLTPKVVLKASGHVDKFTDLMVRDVKTKLGYRADQLLEDSIDKMLQDPEMAEERKKELTHIRARAEDFTPKELHEQIQTLGIKSEYGNELSEPYPYNLMFGTQIGPSGDSQGYLRPETAQGIFVNFKRCLAFNGGQLPFGVAQVGQAFRNEISPRSGLLRVREFTLAEIEHFMDHGEGKHPGFDAIKDVKCVFYPAVNKLGDKKTQECTVGEAVERGYLGHETHAYFVARTQMFLERIGFERHMIRFEQHLPTQLAHYAADCWDAMIYCSYGWTECVGIADRSAFDLECHTRGSGENLKARVVYDKPIIEEKLVPKLVKGVIGRTFRREAGNVCQAIEGLDQDGLKAMMAKHAEKENSEVTDADGKTFEVTPAMVTISKKTIKTSGHTFTPRVCEPSFGIGRILYCLLEQSFYVREGDDEQRAVFKFKPEIASVKCAILPIYASAEFNPILDDLVRTLSRARISNKLDRSGSTIGKRYSRLDEIGVPFIITVDFDTLKDNTVTIRERDSMNQVRLPIADIVGVVSDLSIGEITFDSVVEKYGLFK</sequence>
<evidence type="ECO:0000256" key="7">
    <source>
        <dbReference type="ARBA" id="ARBA00023146"/>
    </source>
</evidence>
<evidence type="ECO:0000256" key="6">
    <source>
        <dbReference type="ARBA" id="ARBA00022917"/>
    </source>
</evidence>
<keyword evidence="3 10" id="KW-0436">Ligase</keyword>
<organism evidence="10 11">
    <name type="scientific">Aduncisulcus paluster</name>
    <dbReference type="NCBI Taxonomy" id="2918883"/>
    <lineage>
        <taxon>Eukaryota</taxon>
        <taxon>Metamonada</taxon>
        <taxon>Carpediemonas-like organisms</taxon>
        <taxon>Aduncisulcus</taxon>
    </lineage>
</organism>
<dbReference type="Gene3D" id="3.30.40.230">
    <property type="match status" value="1"/>
</dbReference>
<dbReference type="CDD" id="cd00774">
    <property type="entry name" value="GlyRS-like_core"/>
    <property type="match status" value="1"/>
</dbReference>
<dbReference type="Gene3D" id="3.30.720.200">
    <property type="match status" value="1"/>
</dbReference>
<dbReference type="NCBIfam" id="TIGR00389">
    <property type="entry name" value="glyS_dimeric"/>
    <property type="match status" value="1"/>
</dbReference>
<dbReference type="SUPFAM" id="SSF52954">
    <property type="entry name" value="Class II aaRS ABD-related"/>
    <property type="match status" value="1"/>
</dbReference>
<dbReference type="NCBIfam" id="NF003211">
    <property type="entry name" value="PRK04173.1"/>
    <property type="match status" value="1"/>
</dbReference>
<protein>
    <recommendedName>
        <fullName evidence="2">glycine--tRNA ligase</fullName>
        <ecNumber evidence="2">6.1.1.14</ecNumber>
    </recommendedName>
    <alternativeName>
        <fullName evidence="8">Diadenosine tetraphosphate synthetase</fullName>
    </alternativeName>
</protein>
<dbReference type="EMBL" id="BQXS01011437">
    <property type="protein sequence ID" value="GKT37275.1"/>
    <property type="molecule type" value="Genomic_DNA"/>
</dbReference>
<dbReference type="CDD" id="cd00858">
    <property type="entry name" value="GlyRS_anticodon"/>
    <property type="match status" value="1"/>
</dbReference>
<dbReference type="SUPFAM" id="SSF55681">
    <property type="entry name" value="Class II aaRS and biotin synthetases"/>
    <property type="match status" value="1"/>
</dbReference>
<reference evidence="10" key="1">
    <citation type="submission" date="2022-03" db="EMBL/GenBank/DDBJ databases">
        <title>Draft genome sequence of Aduncisulcus paluster, a free-living microaerophilic Fornicata.</title>
        <authorList>
            <person name="Yuyama I."/>
            <person name="Kume K."/>
            <person name="Tamura T."/>
            <person name="Inagaki Y."/>
            <person name="Hashimoto T."/>
        </authorList>
    </citation>
    <scope>NUCLEOTIDE SEQUENCE</scope>
    <source>
        <strain evidence="10">NY0171</strain>
    </source>
</reference>
<evidence type="ECO:0000256" key="4">
    <source>
        <dbReference type="ARBA" id="ARBA00022741"/>
    </source>
</evidence>
<keyword evidence="7" id="KW-0030">Aminoacyl-tRNA synthetase</keyword>
<keyword evidence="11" id="KW-1185">Reference proteome</keyword>
<evidence type="ECO:0000313" key="10">
    <source>
        <dbReference type="EMBL" id="GKT37275.1"/>
    </source>
</evidence>
<keyword evidence="4" id="KW-0547">Nucleotide-binding</keyword>
<accession>A0ABQ5KXV0</accession>
<keyword evidence="5" id="KW-0067">ATP-binding</keyword>
<dbReference type="Gene3D" id="3.40.50.800">
    <property type="entry name" value="Anticodon-binding domain"/>
    <property type="match status" value="1"/>
</dbReference>
<dbReference type="GO" id="GO:0016874">
    <property type="term" value="F:ligase activity"/>
    <property type="evidence" value="ECO:0007669"/>
    <property type="project" value="UniProtKB-KW"/>
</dbReference>
<evidence type="ECO:0000256" key="2">
    <source>
        <dbReference type="ARBA" id="ARBA00012829"/>
    </source>
</evidence>
<evidence type="ECO:0000259" key="9">
    <source>
        <dbReference type="PROSITE" id="PS50862"/>
    </source>
</evidence>